<dbReference type="InterPro" id="IPR007848">
    <property type="entry name" value="Small_mtfrase_dom"/>
</dbReference>
<feature type="compositionally biased region" description="Polar residues" evidence="17">
    <location>
        <begin position="736"/>
        <end position="751"/>
    </location>
</feature>
<reference evidence="19" key="1">
    <citation type="submission" date="2013-04" db="EMBL/GenBank/DDBJ databases">
        <authorList>
            <person name="Qu J."/>
            <person name="Murali S.C."/>
            <person name="Bandaranaike D."/>
            <person name="Bellair M."/>
            <person name="Blankenburg K."/>
            <person name="Chao H."/>
            <person name="Dinh H."/>
            <person name="Doddapaneni H."/>
            <person name="Downs B."/>
            <person name="Dugan-Rocha S."/>
            <person name="Elkadiri S."/>
            <person name="Gnanaolivu R.D."/>
            <person name="Hernandez B."/>
            <person name="Javaid M."/>
            <person name="Jayaseelan J.C."/>
            <person name="Lee S."/>
            <person name="Li M."/>
            <person name="Ming W."/>
            <person name="Munidasa M."/>
            <person name="Muniz J."/>
            <person name="Nguyen L."/>
            <person name="Ongeri F."/>
            <person name="Osuji N."/>
            <person name="Pu L.-L."/>
            <person name="Puazo M."/>
            <person name="Qu C."/>
            <person name="Quiroz J."/>
            <person name="Raj R."/>
            <person name="Weissenberger G."/>
            <person name="Xin Y."/>
            <person name="Zou X."/>
            <person name="Han Y."/>
            <person name="Richards S."/>
            <person name="Worley K."/>
            <person name="Muzny D."/>
            <person name="Gibbs R."/>
        </authorList>
    </citation>
    <scope>NUCLEOTIDE SEQUENCE</scope>
    <source>
        <strain evidence="19">Sampled in the wild</strain>
    </source>
</reference>
<evidence type="ECO:0000259" key="18">
    <source>
        <dbReference type="PROSITE" id="PS00028"/>
    </source>
</evidence>
<dbReference type="InterPro" id="IPR029063">
    <property type="entry name" value="SAM-dependent_MTases_sf"/>
</dbReference>
<protein>
    <recommendedName>
        <fullName evidence="15">Methyltransferase HEMK2</fullName>
    </recommendedName>
    <alternativeName>
        <fullName evidence="14">HemK methyltransferase family member 2</fullName>
    </alternativeName>
    <alternativeName>
        <fullName evidence="12">Lysine N-methyltransferase 9</fullName>
    </alternativeName>
    <alternativeName>
        <fullName evidence="11">Methylarsonite methyltransferase N6AMT1</fullName>
    </alternativeName>
    <alternativeName>
        <fullName evidence="16">Methyltransferase N6AMT1</fullName>
    </alternativeName>
    <alternativeName>
        <fullName evidence="13">Protein N(5)-glutamine methyltransferase</fullName>
    </alternativeName>
</protein>
<keyword evidence="5" id="KW-0949">S-adenosyl-L-methionine</keyword>
<accession>A0A8K0K950</accession>
<dbReference type="InterPro" id="IPR013087">
    <property type="entry name" value="Znf_C2H2_type"/>
</dbReference>
<evidence type="ECO:0000256" key="11">
    <source>
        <dbReference type="ARBA" id="ARBA00075330"/>
    </source>
</evidence>
<dbReference type="SUPFAM" id="SSF53335">
    <property type="entry name" value="S-adenosyl-L-methionine-dependent methyltransferases"/>
    <property type="match status" value="1"/>
</dbReference>
<evidence type="ECO:0000256" key="1">
    <source>
        <dbReference type="ARBA" id="ARBA00004123"/>
    </source>
</evidence>
<comment type="catalytic activity">
    <reaction evidence="8">
        <text>methylarsonous acid + S-adenosyl-L-methionine = dimethylarsinate + S-adenosyl-L-homocysteine + 2 H(+)</text>
        <dbReference type="Rhea" id="RHEA:11684"/>
        <dbReference type="ChEBI" id="CHEBI:15378"/>
        <dbReference type="ChEBI" id="CHEBI:16223"/>
        <dbReference type="ChEBI" id="CHEBI:17826"/>
        <dbReference type="ChEBI" id="CHEBI:57856"/>
        <dbReference type="ChEBI" id="CHEBI:59789"/>
    </reaction>
</comment>
<comment type="catalytic activity">
    <reaction evidence="7">
        <text>L-lysyl-[histone] + S-adenosyl-L-methionine = N(6)-methyl-L-lysyl-[histone] + S-adenosyl-L-homocysteine + H(+)</text>
        <dbReference type="Rhea" id="RHEA:10024"/>
        <dbReference type="Rhea" id="RHEA-COMP:9845"/>
        <dbReference type="Rhea" id="RHEA-COMP:9846"/>
        <dbReference type="ChEBI" id="CHEBI:15378"/>
        <dbReference type="ChEBI" id="CHEBI:29969"/>
        <dbReference type="ChEBI" id="CHEBI:57856"/>
        <dbReference type="ChEBI" id="CHEBI:59789"/>
        <dbReference type="ChEBI" id="CHEBI:61929"/>
    </reaction>
    <physiologicalReaction direction="left-to-right" evidence="7">
        <dbReference type="Rhea" id="RHEA:10025"/>
    </physiologicalReaction>
</comment>
<organism evidence="19 20">
    <name type="scientific">Ladona fulva</name>
    <name type="common">Scarce chaser dragonfly</name>
    <name type="synonym">Libellula fulva</name>
    <dbReference type="NCBI Taxonomy" id="123851"/>
    <lineage>
        <taxon>Eukaryota</taxon>
        <taxon>Metazoa</taxon>
        <taxon>Ecdysozoa</taxon>
        <taxon>Arthropoda</taxon>
        <taxon>Hexapoda</taxon>
        <taxon>Insecta</taxon>
        <taxon>Pterygota</taxon>
        <taxon>Palaeoptera</taxon>
        <taxon>Odonata</taxon>
        <taxon>Epiprocta</taxon>
        <taxon>Anisoptera</taxon>
        <taxon>Libelluloidea</taxon>
        <taxon>Libellulidae</taxon>
        <taxon>Ladona</taxon>
    </lineage>
</organism>
<feature type="compositionally biased region" description="Low complexity" evidence="17">
    <location>
        <begin position="612"/>
        <end position="622"/>
    </location>
</feature>
<feature type="compositionally biased region" description="Acidic residues" evidence="17">
    <location>
        <begin position="985"/>
        <end position="995"/>
    </location>
</feature>
<evidence type="ECO:0000256" key="16">
    <source>
        <dbReference type="ARBA" id="ARBA00093667"/>
    </source>
</evidence>
<dbReference type="GO" id="GO:0005634">
    <property type="term" value="C:nucleus"/>
    <property type="evidence" value="ECO:0007669"/>
    <property type="project" value="UniProtKB-SubCell"/>
</dbReference>
<dbReference type="SMART" id="SM00355">
    <property type="entry name" value="ZnF_C2H2"/>
    <property type="match status" value="4"/>
</dbReference>
<evidence type="ECO:0000256" key="15">
    <source>
        <dbReference type="ARBA" id="ARBA00093624"/>
    </source>
</evidence>
<dbReference type="PROSITE" id="PS00028">
    <property type="entry name" value="ZINC_FINGER_C2H2_1"/>
    <property type="match status" value="3"/>
</dbReference>
<dbReference type="GO" id="GO:0035657">
    <property type="term" value="C:eRF1 methyltransferase complex"/>
    <property type="evidence" value="ECO:0007669"/>
    <property type="project" value="TreeGrafter"/>
</dbReference>
<dbReference type="FunFam" id="3.40.50.150:FF:000077">
    <property type="entry name" value="HemK methyltransferase family member 2"/>
    <property type="match status" value="1"/>
</dbReference>
<evidence type="ECO:0000256" key="6">
    <source>
        <dbReference type="ARBA" id="ARBA00023242"/>
    </source>
</evidence>
<feature type="region of interest" description="Disordered" evidence="17">
    <location>
        <begin position="566"/>
        <end position="592"/>
    </location>
</feature>
<evidence type="ECO:0000256" key="13">
    <source>
        <dbReference type="ARBA" id="ARBA00080992"/>
    </source>
</evidence>
<gene>
    <name evidence="19" type="ORF">J437_LFUL009119</name>
</gene>
<dbReference type="Pfam" id="PF05175">
    <property type="entry name" value="MTS"/>
    <property type="match status" value="1"/>
</dbReference>
<comment type="caution">
    <text evidence="19">The sequence shown here is derived from an EMBL/GenBank/DDBJ whole genome shotgun (WGS) entry which is preliminary data.</text>
</comment>
<feature type="compositionally biased region" description="Low complexity" evidence="17">
    <location>
        <begin position="468"/>
        <end position="488"/>
    </location>
</feature>
<sequence>MNPYKYHQEIWCIPVKESQLLLKEKIDTLAEELQKISDLHKCPLDLEVYVKKLAGAKRRVTVVSNVLQNTQQVYEPAEDTFLMMDALEQDFGLIKTCRPSLIVEVCAGTGIIGTALSKALCLSPGFFIATDINDLACKASHDTFLCNGVNTCEVICADLLTFLASGVVDVLICNPPYVPTTEEELNSSVKLTRSWAGGENGRKVMDRLFKDVPRLLSQEGIFYLLVVKENRPCFVMKMKVSKDTLLQPAAKGGMKTADCLSSLHVPVGQEIVENMTLSQEHTVESSVAHSSSDGGDVRLEEVDSNAVSAMLWSSDSMLRQSLLSPALLSFTYPGHDKPVKDIDLEIKGVPSCNSGLVPDLTLSTPETAKTTICPSTGSQDLRPAILNNNSSSEASFYATNNSNQVSEMIPKKRKHSSDHQDSESGLPLPPIAELTSNHMLAAVNELNLQRLQRSMSSKQKSDHRTGISHGSGSPSSSCAFSSHSDCSPLSQQHRVSQAMLPSDLMLVASDTSDIHQDHLQNHDENLAGDSPTNSGLLSHLPPREASLPAISGSQVSSVLSALAEGVSVDSTSASEDVDMEREDRPHSTHLCVSVSPQIGTESIPVFSQLKDSSNSSQCSESSKLQGRETEEILSPIEQSSRSDSLSLGVKCEPTVLLSHVPIDSSSHSVNGNSSEIAIDDFLSAPSKHSRPCLKDLIKPENNGFCVSPKFSDSKVNSEECYPNKKKLSVDQKKSSGKSSRTQASILNPTKQSRQKKKSTNHFKNSPNHHRNQNQDPVINQLREDVCNDNFLEEVFCFKCKLCTFLSLDKIEVTRHVEENHSSDLLSKCRDAFADSTSDHAASRDWSNHLKRRRLKCPGCPNVFFSSKALEVHLSQDHQVSDAELQIILKNMDIESTVSSPIKSSSQKEDKMMAKNGVNVETKPVTINEDMQTMEGTVTTKRKCVGKKNGKDNKPGKDYNETLLEAYMDEQGKLCIKEVDNFSSDEREDEGGESEEERSSSGLGLFNVETTLEVSDEDYEEGKVCSESEKDLSKDLTKKGVGTDQEVAAKGQTPKRRGRPKGSRNTGITALRRMNPSVRLGEKELGYRCGIDGCAVRMRSLDNIEYHRRCHVPGGPAENGGMQHVCPECGELFSHWRSVGVHLWRAHVIDMELYSCDQCTYKTNRFVYVIKSMRIIFKIFL</sequence>
<dbReference type="InterPro" id="IPR002052">
    <property type="entry name" value="DNA_methylase_N6_adenine_CS"/>
</dbReference>
<evidence type="ECO:0000256" key="12">
    <source>
        <dbReference type="ARBA" id="ARBA00076540"/>
    </source>
</evidence>
<evidence type="ECO:0000256" key="7">
    <source>
        <dbReference type="ARBA" id="ARBA00048619"/>
    </source>
</evidence>
<feature type="domain" description="C2H2-type" evidence="18">
    <location>
        <begin position="1125"/>
        <end position="1146"/>
    </location>
</feature>
<feature type="compositionally biased region" description="Basic residues" evidence="17">
    <location>
        <begin position="752"/>
        <end position="771"/>
    </location>
</feature>
<reference evidence="19" key="2">
    <citation type="submission" date="2017-10" db="EMBL/GenBank/DDBJ databases">
        <title>Ladona fulva Genome sequencing and assembly.</title>
        <authorList>
            <person name="Murali S."/>
            <person name="Richards S."/>
            <person name="Bandaranaike D."/>
            <person name="Bellair M."/>
            <person name="Blankenburg K."/>
            <person name="Chao H."/>
            <person name="Dinh H."/>
            <person name="Doddapaneni H."/>
            <person name="Dugan-Rocha S."/>
            <person name="Elkadiri S."/>
            <person name="Gnanaolivu R."/>
            <person name="Hernandez B."/>
            <person name="Skinner E."/>
            <person name="Javaid M."/>
            <person name="Lee S."/>
            <person name="Li M."/>
            <person name="Ming W."/>
            <person name="Munidasa M."/>
            <person name="Muniz J."/>
            <person name="Nguyen L."/>
            <person name="Hughes D."/>
            <person name="Osuji N."/>
            <person name="Pu L.-L."/>
            <person name="Puazo M."/>
            <person name="Qu C."/>
            <person name="Quiroz J."/>
            <person name="Raj R."/>
            <person name="Weissenberger G."/>
            <person name="Xin Y."/>
            <person name="Zou X."/>
            <person name="Han Y."/>
            <person name="Worley K."/>
            <person name="Muzny D."/>
            <person name="Gibbs R."/>
        </authorList>
    </citation>
    <scope>NUCLEOTIDE SEQUENCE</scope>
    <source>
        <strain evidence="19">Sampled in the wild</strain>
    </source>
</reference>
<feature type="compositionally biased region" description="Basic and acidic residues" evidence="17">
    <location>
        <begin position="1020"/>
        <end position="1037"/>
    </location>
</feature>
<dbReference type="Pfam" id="PF14712">
    <property type="entry name" value="Snapin_Pallidin"/>
    <property type="match status" value="1"/>
</dbReference>
<dbReference type="PROSITE" id="PS00092">
    <property type="entry name" value="N6_MTASE"/>
    <property type="match status" value="1"/>
</dbReference>
<evidence type="ECO:0000256" key="8">
    <source>
        <dbReference type="ARBA" id="ARBA00050903"/>
    </source>
</evidence>
<dbReference type="InterPro" id="IPR052190">
    <property type="entry name" value="Euk-Arch_PrmC-MTase"/>
</dbReference>
<dbReference type="Gene3D" id="3.40.50.150">
    <property type="entry name" value="Vaccinia Virus protein VP39"/>
    <property type="match status" value="1"/>
</dbReference>
<feature type="region of interest" description="Disordered" evidence="17">
    <location>
        <begin position="452"/>
        <end position="494"/>
    </location>
</feature>
<evidence type="ECO:0000256" key="10">
    <source>
        <dbReference type="ARBA" id="ARBA00062344"/>
    </source>
</evidence>
<keyword evidence="4" id="KW-0808">Transferase</keyword>
<feature type="domain" description="C2H2-type" evidence="18">
    <location>
        <begin position="1088"/>
        <end position="1110"/>
    </location>
</feature>
<evidence type="ECO:0000256" key="3">
    <source>
        <dbReference type="ARBA" id="ARBA00022603"/>
    </source>
</evidence>
<comment type="subunit">
    <text evidence="10">Heterodimer; heterodimerization with TRMT112 is required for S-adenosyl-L-methionine-binding.</text>
</comment>
<dbReference type="Proteomes" id="UP000792457">
    <property type="component" value="Unassembled WGS sequence"/>
</dbReference>
<evidence type="ECO:0000256" key="4">
    <source>
        <dbReference type="ARBA" id="ARBA00022679"/>
    </source>
</evidence>
<feature type="region of interest" description="Disordered" evidence="17">
    <location>
        <begin position="981"/>
        <end position="1067"/>
    </location>
</feature>
<feature type="domain" description="C2H2-type" evidence="18">
    <location>
        <begin position="856"/>
        <end position="877"/>
    </location>
</feature>
<keyword evidence="3" id="KW-0489">Methyltransferase</keyword>
<proteinExistence type="inferred from homology"/>
<comment type="similarity">
    <text evidence="2">Belongs to the eukaryotic/archaeal PrmC-related family.</text>
</comment>
<dbReference type="PANTHER" id="PTHR45875:SF1">
    <property type="entry name" value="METHYLTRANSFERASE N6AMT1"/>
    <property type="match status" value="1"/>
</dbReference>
<dbReference type="CDD" id="cd02440">
    <property type="entry name" value="AdoMet_MTases"/>
    <property type="match status" value="1"/>
</dbReference>
<comment type="subcellular location">
    <subcellularLocation>
        <location evidence="1">Nucleus</location>
    </subcellularLocation>
</comment>
<dbReference type="GO" id="GO:0032259">
    <property type="term" value="P:methylation"/>
    <property type="evidence" value="ECO:0007669"/>
    <property type="project" value="UniProtKB-KW"/>
</dbReference>
<dbReference type="GO" id="GO:0036009">
    <property type="term" value="F:protein-glutamine N-methyltransferase activity"/>
    <property type="evidence" value="ECO:0007669"/>
    <property type="project" value="UniProtKB-ARBA"/>
</dbReference>
<dbReference type="EMBL" id="KZ308449">
    <property type="protein sequence ID" value="KAG8229844.1"/>
    <property type="molecule type" value="Genomic_DNA"/>
</dbReference>
<evidence type="ECO:0000256" key="2">
    <source>
        <dbReference type="ARBA" id="ARBA00006149"/>
    </source>
</evidence>
<evidence type="ECO:0000256" key="14">
    <source>
        <dbReference type="ARBA" id="ARBA00083337"/>
    </source>
</evidence>
<feature type="region of interest" description="Disordered" evidence="17">
    <location>
        <begin position="726"/>
        <end position="776"/>
    </location>
</feature>
<feature type="region of interest" description="Disordered" evidence="17">
    <location>
        <begin position="609"/>
        <end position="639"/>
    </location>
</feature>
<dbReference type="GO" id="GO:0003676">
    <property type="term" value="F:nucleic acid binding"/>
    <property type="evidence" value="ECO:0007669"/>
    <property type="project" value="InterPro"/>
</dbReference>
<feature type="compositionally biased region" description="Basic residues" evidence="17">
    <location>
        <begin position="1052"/>
        <end position="1061"/>
    </location>
</feature>
<evidence type="ECO:0000256" key="5">
    <source>
        <dbReference type="ARBA" id="ARBA00022691"/>
    </source>
</evidence>
<dbReference type="PANTHER" id="PTHR45875">
    <property type="entry name" value="METHYLTRANSFERASE N6AMT1"/>
    <property type="match status" value="1"/>
</dbReference>
<feature type="region of interest" description="Disordered" evidence="17">
    <location>
        <begin position="408"/>
        <end position="431"/>
    </location>
</feature>
<evidence type="ECO:0000313" key="20">
    <source>
        <dbReference type="Proteomes" id="UP000792457"/>
    </source>
</evidence>
<evidence type="ECO:0000256" key="17">
    <source>
        <dbReference type="SAM" id="MobiDB-lite"/>
    </source>
</evidence>
<keyword evidence="20" id="KW-1185">Reference proteome</keyword>
<dbReference type="OrthoDB" id="406152at2759"/>
<dbReference type="InterPro" id="IPR028119">
    <property type="entry name" value="Snapin/Pallidin/Snn1"/>
</dbReference>
<dbReference type="AlphaFoldDB" id="A0A8K0K950"/>
<name>A0A8K0K950_LADFU</name>
<feature type="region of interest" description="Disordered" evidence="17">
    <location>
        <begin position="522"/>
        <end position="541"/>
    </location>
</feature>
<keyword evidence="6" id="KW-0539">Nucleus</keyword>
<evidence type="ECO:0000313" key="19">
    <source>
        <dbReference type="EMBL" id="KAG8229844.1"/>
    </source>
</evidence>
<evidence type="ECO:0000256" key="9">
    <source>
        <dbReference type="ARBA" id="ARBA00053180"/>
    </source>
</evidence>
<comment type="function">
    <text evidence="9">Methyltransferase that can methylate proteins and, to a lower extent, arsenic. Catalytic subunit of a heterodimer with TRMT112, which monomethylates 'Lys-12' of histone H4 (H4K12me1), a modification present at the promoters of numerous genes encoding cell cycle regulators. Catalytic subunit of a heterodimer with TRMT112, which catalyzes N5-methylation of Glu residue of proteins with a Gly-Gln-Xaa-Xaa-Xaa-Arg motif. Methylates ETF1 on 'Gln-185'; ETF1 needs to be complexed to ERF3 in its GTP-bound form to be efficiently methylated. May also play a role in the modulation of arsenic-induced toxicity by mediating the conversion of monomethylarsonous acid (3+) into the less toxic dimethylarsonic acid. It however only plays a limited role in arsenic metabolism compared with AS3MT.</text>
</comment>